<dbReference type="GO" id="GO:0097361">
    <property type="term" value="C:cytosolic [4Fe-4S] assembly targeting complex"/>
    <property type="evidence" value="ECO:0007669"/>
    <property type="project" value="UniProtKB-UniRule"/>
</dbReference>
<evidence type="ECO:0000256" key="4">
    <source>
        <dbReference type="RuleBase" id="RU367072"/>
    </source>
</evidence>
<protein>
    <recommendedName>
        <fullName evidence="4">MMS19 nucleotide excision repair protein</fullName>
    </recommendedName>
</protein>
<dbReference type="GeneID" id="18254958"/>
<dbReference type="InterPro" id="IPR016024">
    <property type="entry name" value="ARM-type_fold"/>
</dbReference>
<dbReference type="AlphaFoldDB" id="G0S092"/>
<dbReference type="PANTHER" id="PTHR12891:SF0">
    <property type="entry name" value="MMS19 NUCLEOTIDE EXCISION REPAIR PROTEIN HOMOLOG"/>
    <property type="match status" value="1"/>
</dbReference>
<evidence type="ECO:0000259" key="5">
    <source>
        <dbReference type="Pfam" id="PF12460"/>
    </source>
</evidence>
<accession>G0S092</accession>
<gene>
    <name evidence="7" type="ORF">CTHT_0009200</name>
</gene>
<dbReference type="Pfam" id="PF12460">
    <property type="entry name" value="MMS19_C"/>
    <property type="match status" value="1"/>
</dbReference>
<dbReference type="OMA" id="RYFNDAC"/>
<dbReference type="EMBL" id="GL988037">
    <property type="protein sequence ID" value="EGS23253.1"/>
    <property type="molecule type" value="Genomic_DNA"/>
</dbReference>
<dbReference type="RefSeq" id="XP_006691444.1">
    <property type="nucleotide sequence ID" value="XM_006691381.1"/>
</dbReference>
<dbReference type="HOGENOM" id="CLU_007956_0_0_1"/>
<dbReference type="InterPro" id="IPR029240">
    <property type="entry name" value="MMS19_N"/>
</dbReference>
<dbReference type="KEGG" id="cthr:CTHT_0009200"/>
<keyword evidence="4" id="KW-0234">DNA repair</keyword>
<evidence type="ECO:0000256" key="1">
    <source>
        <dbReference type="ARBA" id="ARBA00004123"/>
    </source>
</evidence>
<feature type="domain" description="MMS19 C-terminal" evidence="5">
    <location>
        <begin position="800"/>
        <end position="1147"/>
    </location>
</feature>
<proteinExistence type="inferred from homology"/>
<keyword evidence="8" id="KW-1185">Reference proteome</keyword>
<keyword evidence="3 4" id="KW-0539">Nucleus</keyword>
<dbReference type="GO" id="GO:0016226">
    <property type="term" value="P:iron-sulfur cluster assembly"/>
    <property type="evidence" value="ECO:0007669"/>
    <property type="project" value="UniProtKB-UniRule"/>
</dbReference>
<feature type="domain" description="MMS19 N-terminal" evidence="6">
    <location>
        <begin position="145"/>
        <end position="378"/>
    </location>
</feature>
<dbReference type="STRING" id="759272.G0S092"/>
<name>G0S092_CHATD</name>
<keyword evidence="2" id="KW-0677">Repeat</keyword>
<dbReference type="Proteomes" id="UP000008066">
    <property type="component" value="Unassembled WGS sequence"/>
</dbReference>
<comment type="similarity">
    <text evidence="4">Belongs to the MET18/MMS19 family.</text>
</comment>
<evidence type="ECO:0000256" key="2">
    <source>
        <dbReference type="ARBA" id="ARBA00022737"/>
    </source>
</evidence>
<evidence type="ECO:0000313" key="8">
    <source>
        <dbReference type="Proteomes" id="UP000008066"/>
    </source>
</evidence>
<dbReference type="OrthoDB" id="342900at2759"/>
<dbReference type="GO" id="GO:0005634">
    <property type="term" value="C:nucleus"/>
    <property type="evidence" value="ECO:0007669"/>
    <property type="project" value="UniProtKB-SubCell"/>
</dbReference>
<comment type="subcellular location">
    <subcellularLocation>
        <location evidence="1 4">Nucleus</location>
    </subcellularLocation>
</comment>
<dbReference type="InterPro" id="IPR024687">
    <property type="entry name" value="MMS19_C"/>
</dbReference>
<dbReference type="GO" id="GO:0006281">
    <property type="term" value="P:DNA repair"/>
    <property type="evidence" value="ECO:0007669"/>
    <property type="project" value="UniProtKB-UniRule"/>
</dbReference>
<dbReference type="eggNOG" id="KOG1967">
    <property type="taxonomic scope" value="Eukaryota"/>
</dbReference>
<sequence length="1228" mass="136442">MAGVQFKQWALEYVLSDEETAQLELARKAAREIESSHANSTVVGNWAASIQQWMSPAHDDDQLDDIQASGGGNIITRAKGAYSMMLNRQPEYDFSSDSLGTIFTALSFLSSTLEALDKGTLKSDQGIPVSPVQSSCVIPYADLLSVQRLIGFFGSMFSYDHKAGITAASKALRQLSAMKGFKPPMGVKILEDVCKIKEDFRLQTALTRLEVYELFLRLLQDSAVASELQHKYGSSAGFILDLLELCANERDPRNLMTWFKTITVLLKDYDLSPEVAEEIFKTFSAYFPISLRNTTTQIAITADDLKEAIRSCFAAHHCISSFVFPFLLQKLDQGDAVTVAVKLDILKTMRACVESYGNPQISLAPYVEKLWNSLKYEVRNGDVKETIDATLDVLRAIAKRLDGTSGQKLNVSLLTDYVDLVIRDCRDDLSKPSYTKQAGLLLITVICATVRGYLLYNASFIDFLRQNIRQPKSPSHTDDLLLLLNSFLKSRMELVVQRGEKYREDQESLNCEAHTHLKSLFHDIYLPIWSKRAAEPTSEEGDVLKKVAEGLARLATQQVVQPTGDIVLLNSPPVCSEICSLLTEELIKGLDMNPDDSKSDDHTLEDQVVLALRTIVMVYRDGYAELVARAVAEIRKRDWANPSHHSLNSLRDLLSRLSFIGCSKIPAHIAMTTPSKKPYSPLQHFVTFVASLLDLFPLTRQAHEECLANAHIVSSLHAGLLWFRDACDEKYGNAVFTWGSTNQINLKEIPDDFFTAVHRGDVTLVSLSESSPSVYHEFVKLGLFLVVHLYRSATLGPRELWSERALVQVSQMAALITRMLSIDEQVSLNLAHEAFNFFRRPNDEAVEKNLSYVSSGLLTLGILQGLRPEAMTELVSLLSVYQSQLNKANSSQYALGGVAEQFMCDACDLMQHQQKASDIRGAICTVLANKFKPGPSFSNSESLTLNQTFDFWAEWIKNATSLEKGISSESFEVILPIALGVITGSIARQDKHVLDLVPILHQAISNKHANGEILAKSMGILFKPNNLLSPEYHAILKRFYRQWAYFSITKPLFALAQPAAADGHSASRYRIAIIFMVANCPFTIYQDDLDSLIPLLITSLTGGSNSNSFTGKDVVFTQAFAALQILTEILGNGPDALKSHLREIINGAKMIYSKCCGNVGDENLAATRTRCRKLALHVLGMIPLKFEERHIIAYAPPTQRMLAVACGDAVRKVREVARQARASWAKVA</sequence>
<dbReference type="InterPro" id="IPR039920">
    <property type="entry name" value="MMS19"/>
</dbReference>
<reference evidence="7 8" key="1">
    <citation type="journal article" date="2011" name="Cell">
        <title>Insight into structure and assembly of the nuclear pore complex by utilizing the genome of a eukaryotic thermophile.</title>
        <authorList>
            <person name="Amlacher S."/>
            <person name="Sarges P."/>
            <person name="Flemming D."/>
            <person name="van Noort V."/>
            <person name="Kunze R."/>
            <person name="Devos D.P."/>
            <person name="Arumugam M."/>
            <person name="Bork P."/>
            <person name="Hurt E."/>
        </authorList>
    </citation>
    <scope>NUCLEOTIDE SEQUENCE [LARGE SCALE GENOMIC DNA]</scope>
    <source>
        <strain evidence="8">DSM 1495 / CBS 144.50 / IMI 039719</strain>
    </source>
</reference>
<dbReference type="GO" id="GO:0051604">
    <property type="term" value="P:protein maturation"/>
    <property type="evidence" value="ECO:0007669"/>
    <property type="project" value="UniProtKB-UniRule"/>
</dbReference>
<comment type="function">
    <text evidence="4">Key component of the cytosolic iron-sulfur protein assembly (CIA) complex, a multiprotein complex that mediates the incorporation of iron-sulfur cluster into apoproteins specifically involved in DNA metabolism and genomic integrity. In the CIA complex, MMS19 acts as an adapter between early-acting CIA components and a subset of cellular target iron-sulfur proteins.</text>
</comment>
<evidence type="ECO:0000259" key="6">
    <source>
        <dbReference type="Pfam" id="PF14500"/>
    </source>
</evidence>
<dbReference type="Pfam" id="PF14500">
    <property type="entry name" value="MMS19_N"/>
    <property type="match status" value="1"/>
</dbReference>
<evidence type="ECO:0000256" key="3">
    <source>
        <dbReference type="ARBA" id="ARBA00023242"/>
    </source>
</evidence>
<organism evidence="8">
    <name type="scientific">Chaetomium thermophilum (strain DSM 1495 / CBS 144.50 / IMI 039719)</name>
    <name type="common">Thermochaetoides thermophila</name>
    <dbReference type="NCBI Taxonomy" id="759272"/>
    <lineage>
        <taxon>Eukaryota</taxon>
        <taxon>Fungi</taxon>
        <taxon>Dikarya</taxon>
        <taxon>Ascomycota</taxon>
        <taxon>Pezizomycotina</taxon>
        <taxon>Sordariomycetes</taxon>
        <taxon>Sordariomycetidae</taxon>
        <taxon>Sordariales</taxon>
        <taxon>Chaetomiaceae</taxon>
        <taxon>Thermochaetoides</taxon>
    </lineage>
</organism>
<evidence type="ECO:0000313" key="7">
    <source>
        <dbReference type="EMBL" id="EGS23253.1"/>
    </source>
</evidence>
<dbReference type="SUPFAM" id="SSF48371">
    <property type="entry name" value="ARM repeat"/>
    <property type="match status" value="1"/>
</dbReference>
<keyword evidence="4" id="KW-0227">DNA damage</keyword>
<dbReference type="PANTHER" id="PTHR12891">
    <property type="entry name" value="DNA REPAIR/TRANSCRIPTION PROTEIN MET18/MMS19"/>
    <property type="match status" value="1"/>
</dbReference>